<protein>
    <submittedName>
        <fullName evidence="2">Uncharacterized protein</fullName>
    </submittedName>
</protein>
<reference evidence="2" key="1">
    <citation type="submission" date="2014-12" db="EMBL/GenBank/DDBJ databases">
        <title>Insight into the proteome of Arion vulgaris.</title>
        <authorList>
            <person name="Aradska J."/>
            <person name="Bulat T."/>
            <person name="Smidak R."/>
            <person name="Sarate P."/>
            <person name="Gangsoo J."/>
            <person name="Sialana F."/>
            <person name="Bilban M."/>
            <person name="Lubec G."/>
        </authorList>
    </citation>
    <scope>NUCLEOTIDE SEQUENCE</scope>
    <source>
        <tissue evidence="2">Skin</tissue>
    </source>
</reference>
<organism evidence="2">
    <name type="scientific">Arion vulgaris</name>
    <dbReference type="NCBI Taxonomy" id="1028688"/>
    <lineage>
        <taxon>Eukaryota</taxon>
        <taxon>Metazoa</taxon>
        <taxon>Spiralia</taxon>
        <taxon>Lophotrochozoa</taxon>
        <taxon>Mollusca</taxon>
        <taxon>Gastropoda</taxon>
        <taxon>Heterobranchia</taxon>
        <taxon>Euthyneura</taxon>
        <taxon>Panpulmonata</taxon>
        <taxon>Eupulmonata</taxon>
        <taxon>Stylommatophora</taxon>
        <taxon>Helicina</taxon>
        <taxon>Arionoidea</taxon>
        <taxon>Arionidae</taxon>
        <taxon>Arion</taxon>
    </lineage>
</organism>
<proteinExistence type="predicted"/>
<dbReference type="AlphaFoldDB" id="A0A0B6YA85"/>
<name>A0A0B6YA85_9EUPU</name>
<accession>A0A0B6YA85</accession>
<evidence type="ECO:0000256" key="1">
    <source>
        <dbReference type="SAM" id="MobiDB-lite"/>
    </source>
</evidence>
<feature type="region of interest" description="Disordered" evidence="1">
    <location>
        <begin position="1"/>
        <end position="26"/>
    </location>
</feature>
<dbReference type="EMBL" id="HACG01005871">
    <property type="protein sequence ID" value="CEK52736.1"/>
    <property type="molecule type" value="Transcribed_RNA"/>
</dbReference>
<gene>
    <name evidence="2" type="primary">ORF17860</name>
</gene>
<feature type="non-terminal residue" evidence="2">
    <location>
        <position position="1"/>
    </location>
</feature>
<feature type="compositionally biased region" description="Polar residues" evidence="1">
    <location>
        <begin position="1"/>
        <end position="14"/>
    </location>
</feature>
<evidence type="ECO:0000313" key="2">
    <source>
        <dbReference type="EMBL" id="CEK52736.1"/>
    </source>
</evidence>
<sequence length="106" mass="11842">AKLMTSSKQSSVITPQPHQQHLHHRLQPHHIVQHQLRPQQSLQHILLTTSSPQNRVLTMPHDTTAKINRPSEKPPSSPKPYITVTKSTITASPPSSTYRLALPGVE</sequence>
<feature type="non-terminal residue" evidence="2">
    <location>
        <position position="106"/>
    </location>
</feature>